<dbReference type="GO" id="GO:0016020">
    <property type="term" value="C:membrane"/>
    <property type="evidence" value="ECO:0007669"/>
    <property type="project" value="InterPro"/>
</dbReference>
<keyword evidence="1" id="KW-0472">Membrane</keyword>
<gene>
    <name evidence="3" type="ORF">EUV02_00375</name>
</gene>
<comment type="caution">
    <text evidence="3">The sequence shown here is derived from an EMBL/GenBank/DDBJ whole genome shotgun (WGS) entry which is preliminary data.</text>
</comment>
<dbReference type="Pfam" id="PF06580">
    <property type="entry name" value="His_kinase"/>
    <property type="match status" value="1"/>
</dbReference>
<accession>A0A4Y9EQI9</accession>
<feature type="transmembrane region" description="Helical" evidence="1">
    <location>
        <begin position="136"/>
        <end position="155"/>
    </location>
</feature>
<protein>
    <submittedName>
        <fullName evidence="3">Sensor histidine kinase</fullName>
    </submittedName>
</protein>
<keyword evidence="3" id="KW-0808">Transferase</keyword>
<dbReference type="InterPro" id="IPR010559">
    <property type="entry name" value="Sig_transdc_His_kin_internal"/>
</dbReference>
<keyword evidence="1" id="KW-1133">Transmembrane helix</keyword>
<dbReference type="GO" id="GO:0000155">
    <property type="term" value="F:phosphorelay sensor kinase activity"/>
    <property type="evidence" value="ECO:0007669"/>
    <property type="project" value="InterPro"/>
</dbReference>
<evidence type="ECO:0000256" key="1">
    <source>
        <dbReference type="SAM" id="Phobius"/>
    </source>
</evidence>
<proteinExistence type="predicted"/>
<keyword evidence="4" id="KW-1185">Reference proteome</keyword>
<dbReference type="InterPro" id="IPR050640">
    <property type="entry name" value="Bact_2-comp_sensor_kinase"/>
</dbReference>
<dbReference type="EMBL" id="SIHO01000001">
    <property type="protein sequence ID" value="TFU05539.1"/>
    <property type="molecule type" value="Genomic_DNA"/>
</dbReference>
<organism evidence="3 4">
    <name type="scientific">Glacieibacterium arshaanense</name>
    <dbReference type="NCBI Taxonomy" id="2511025"/>
    <lineage>
        <taxon>Bacteria</taxon>
        <taxon>Pseudomonadati</taxon>
        <taxon>Pseudomonadota</taxon>
        <taxon>Alphaproteobacteria</taxon>
        <taxon>Sphingomonadales</taxon>
        <taxon>Sphingosinicellaceae</taxon>
        <taxon>Glacieibacterium</taxon>
    </lineage>
</organism>
<dbReference type="OrthoDB" id="2514702at2"/>
<name>A0A4Y9EQI9_9SPHN</name>
<keyword evidence="3" id="KW-0418">Kinase</keyword>
<feature type="transmembrane region" description="Helical" evidence="1">
    <location>
        <begin position="51"/>
        <end position="70"/>
    </location>
</feature>
<dbReference type="Proteomes" id="UP000297737">
    <property type="component" value="Unassembled WGS sequence"/>
</dbReference>
<evidence type="ECO:0000259" key="2">
    <source>
        <dbReference type="Pfam" id="PF06580"/>
    </source>
</evidence>
<feature type="domain" description="Signal transduction histidine kinase internal region" evidence="2">
    <location>
        <begin position="175"/>
        <end position="255"/>
    </location>
</feature>
<reference evidence="3 4" key="1">
    <citation type="submission" date="2019-02" db="EMBL/GenBank/DDBJ databases">
        <title>Polymorphobacter sp. isolated from the lake at the Tibet of China.</title>
        <authorList>
            <person name="Li A."/>
        </authorList>
    </citation>
    <scope>NUCLEOTIDE SEQUENCE [LARGE SCALE GENOMIC DNA]</scope>
    <source>
        <strain evidence="3 4">DJ1R-1</strain>
    </source>
</reference>
<dbReference type="Gene3D" id="3.30.565.10">
    <property type="entry name" value="Histidine kinase-like ATPase, C-terminal domain"/>
    <property type="match status" value="1"/>
</dbReference>
<evidence type="ECO:0000313" key="4">
    <source>
        <dbReference type="Proteomes" id="UP000297737"/>
    </source>
</evidence>
<keyword evidence="1" id="KW-0812">Transmembrane</keyword>
<dbReference type="RefSeq" id="WP_135244263.1">
    <property type="nucleotide sequence ID" value="NZ_SIHO01000001.1"/>
</dbReference>
<sequence length="376" mass="41120">MASPPQTAPFRVPPRVALASILGFWAFYFVINTVRTAAFHEGPGELDMLGRRTVVSLFGIGLTALFYLLLRRVENWPLRRLVATVLVGAVPLSLAYAAINFTAFYIVSPAESTLAEIAKYPDKHVSPFMLIAEAALNWYFFIVAWGILWIALANAERVRHAERLMARYRAEAQTAELRALRYQVNPHFLFNTLNSLSSLVLAGRNADAEAMIINLANFFRSSLSGDPAADVPLADEIALQKLYLGIEAVRFPARLISIIDVPDSVADVRVPGLILQPLVENAIKHGVAPTQRPVTLTIRARAEGVRLHITVEDDGNNPGTVPCGGVGWRNVCDRLAARYGDRARCEAGPLPGGGYRASLWLPLAIDGQQMDARVGA</sequence>
<dbReference type="SUPFAM" id="SSF55874">
    <property type="entry name" value="ATPase domain of HSP90 chaperone/DNA topoisomerase II/histidine kinase"/>
    <property type="match status" value="1"/>
</dbReference>
<feature type="transmembrane region" description="Helical" evidence="1">
    <location>
        <begin position="82"/>
        <end position="107"/>
    </location>
</feature>
<dbReference type="PANTHER" id="PTHR34220:SF7">
    <property type="entry name" value="SENSOR HISTIDINE KINASE YPDA"/>
    <property type="match status" value="1"/>
</dbReference>
<dbReference type="PANTHER" id="PTHR34220">
    <property type="entry name" value="SENSOR HISTIDINE KINASE YPDA"/>
    <property type="match status" value="1"/>
</dbReference>
<dbReference type="InterPro" id="IPR036890">
    <property type="entry name" value="HATPase_C_sf"/>
</dbReference>
<evidence type="ECO:0000313" key="3">
    <source>
        <dbReference type="EMBL" id="TFU05539.1"/>
    </source>
</evidence>
<dbReference type="AlphaFoldDB" id="A0A4Y9EQI9"/>
<feature type="transmembrane region" description="Helical" evidence="1">
    <location>
        <begin position="12"/>
        <end position="31"/>
    </location>
</feature>